<sequence length="243" mass="27581">MNSDNNAQPSMSVATGPLGSSSSKILINRKRQEGNPLLKYIRNVPYEWSADLRADFECAKNCGVLYLSLKYHKLHPGYIETRFADGNSYYIKVLLVLVNVEDPSFVLRDLNMFCYRAGWTLLLSYSVEEAAEYLENLKLSEKRSPETVISNYQNYKQQKQQGQNSRPPTDKDKNQQLYDQAIKFLCSIRSVSQTDAKRLLGTFGSILSIAKASQEHLELCPGLGPIKAQNVYAFFRTPFMIPS</sequence>
<dbReference type="SUPFAM" id="SSF47781">
    <property type="entry name" value="RuvA domain 2-like"/>
    <property type="match status" value="1"/>
</dbReference>
<evidence type="ECO:0000313" key="10">
    <source>
        <dbReference type="WBParaSite" id="jg16726"/>
    </source>
</evidence>
<evidence type="ECO:0000259" key="7">
    <source>
        <dbReference type="Pfam" id="PF03834"/>
    </source>
</evidence>
<dbReference type="GO" id="GO:0003697">
    <property type="term" value="F:single-stranded DNA binding"/>
    <property type="evidence" value="ECO:0007669"/>
    <property type="project" value="TreeGrafter"/>
</dbReference>
<evidence type="ECO:0000259" key="8">
    <source>
        <dbReference type="Pfam" id="PF12826"/>
    </source>
</evidence>
<dbReference type="InterPro" id="IPR010994">
    <property type="entry name" value="RuvA_2-like"/>
</dbReference>
<comment type="similarity">
    <text evidence="2">Belongs to the ERCC1/RAD10/SWI10 family.</text>
</comment>
<evidence type="ECO:0000313" key="9">
    <source>
        <dbReference type="Proteomes" id="UP000887574"/>
    </source>
</evidence>
<dbReference type="WBParaSite" id="jg16726">
    <property type="protein sequence ID" value="jg16726"/>
    <property type="gene ID" value="jg16726"/>
</dbReference>
<dbReference type="Proteomes" id="UP000887574">
    <property type="component" value="Unplaced"/>
</dbReference>
<dbReference type="PANTHER" id="PTHR12749:SF0">
    <property type="entry name" value="DNA EXCISION REPAIR PROTEIN ERCC-1"/>
    <property type="match status" value="1"/>
</dbReference>
<keyword evidence="5" id="KW-0234">DNA repair</keyword>
<evidence type="ECO:0000256" key="5">
    <source>
        <dbReference type="ARBA" id="ARBA00023204"/>
    </source>
</evidence>
<evidence type="ECO:0000256" key="1">
    <source>
        <dbReference type="ARBA" id="ARBA00004123"/>
    </source>
</evidence>
<dbReference type="GO" id="GO:0000110">
    <property type="term" value="C:nucleotide-excision repair factor 1 complex"/>
    <property type="evidence" value="ECO:0007669"/>
    <property type="project" value="TreeGrafter"/>
</dbReference>
<dbReference type="CDD" id="cd22325">
    <property type="entry name" value="ERCC1_C-like"/>
    <property type="match status" value="1"/>
</dbReference>
<evidence type="ECO:0000256" key="3">
    <source>
        <dbReference type="ARBA" id="ARBA00022763"/>
    </source>
</evidence>
<dbReference type="Pfam" id="PF12826">
    <property type="entry name" value="HHH_2"/>
    <property type="match status" value="1"/>
</dbReference>
<dbReference type="GO" id="GO:0006302">
    <property type="term" value="P:double-strand break repair"/>
    <property type="evidence" value="ECO:0007669"/>
    <property type="project" value="UniProtKB-ARBA"/>
</dbReference>
<dbReference type="SUPFAM" id="SSF52980">
    <property type="entry name" value="Restriction endonuclease-like"/>
    <property type="match status" value="1"/>
</dbReference>
<dbReference type="GO" id="GO:0070522">
    <property type="term" value="C:ERCC4-ERCC1 complex"/>
    <property type="evidence" value="ECO:0007669"/>
    <property type="project" value="TreeGrafter"/>
</dbReference>
<keyword evidence="3" id="KW-0227">DNA damage</keyword>
<protein>
    <submittedName>
        <fullName evidence="10">DNA excision repair protein ERCC-1</fullName>
    </submittedName>
</protein>
<evidence type="ECO:0000256" key="4">
    <source>
        <dbReference type="ARBA" id="ARBA00023125"/>
    </source>
</evidence>
<dbReference type="GO" id="GO:0070914">
    <property type="term" value="P:UV-damage excision repair"/>
    <property type="evidence" value="ECO:0007669"/>
    <property type="project" value="TreeGrafter"/>
</dbReference>
<accession>A0A915D8P8</accession>
<reference evidence="10" key="1">
    <citation type="submission" date="2022-11" db="UniProtKB">
        <authorList>
            <consortium name="WormBaseParasite"/>
        </authorList>
    </citation>
    <scope>IDENTIFICATION</scope>
</reference>
<keyword evidence="6" id="KW-0539">Nucleus</keyword>
<dbReference type="GO" id="GO:0006312">
    <property type="term" value="P:mitotic recombination"/>
    <property type="evidence" value="ECO:0007669"/>
    <property type="project" value="TreeGrafter"/>
</dbReference>
<dbReference type="Pfam" id="PF03834">
    <property type="entry name" value="Rad10"/>
    <property type="match status" value="1"/>
</dbReference>
<evidence type="ECO:0000256" key="2">
    <source>
        <dbReference type="ARBA" id="ARBA00008283"/>
    </source>
</evidence>
<dbReference type="InterPro" id="IPR041663">
    <property type="entry name" value="DisA/LigA_HHH"/>
</dbReference>
<dbReference type="GO" id="GO:0003684">
    <property type="term" value="F:damaged DNA binding"/>
    <property type="evidence" value="ECO:0007669"/>
    <property type="project" value="InterPro"/>
</dbReference>
<dbReference type="Gene3D" id="3.40.50.10130">
    <property type="match status" value="1"/>
</dbReference>
<evidence type="ECO:0000256" key="6">
    <source>
        <dbReference type="ARBA" id="ARBA00023242"/>
    </source>
</evidence>
<feature type="domain" description="ERCC1-like central" evidence="7">
    <location>
        <begin position="27"/>
        <end position="138"/>
    </location>
</feature>
<dbReference type="InterPro" id="IPR004579">
    <property type="entry name" value="ERCC1/RAD10/SWI10"/>
</dbReference>
<dbReference type="Gene3D" id="1.10.150.20">
    <property type="entry name" value="5' to 3' exonuclease, C-terminal subdomain"/>
    <property type="match status" value="1"/>
</dbReference>
<dbReference type="PANTHER" id="PTHR12749">
    <property type="entry name" value="EXCISION REPAIR CROSS-COMPLEMENTING 1 ERCC1"/>
    <property type="match status" value="1"/>
</dbReference>
<comment type="subcellular location">
    <subcellularLocation>
        <location evidence="1">Nucleus</location>
    </subcellularLocation>
</comment>
<keyword evidence="9" id="KW-1185">Reference proteome</keyword>
<dbReference type="AlphaFoldDB" id="A0A915D8P8"/>
<dbReference type="NCBIfam" id="TIGR00597">
    <property type="entry name" value="rad10"/>
    <property type="match status" value="1"/>
</dbReference>
<dbReference type="InterPro" id="IPR047260">
    <property type="entry name" value="ERCC1-like_central_dom"/>
</dbReference>
<feature type="domain" description="DisA/LigA helix-hairpin-helix motif" evidence="8">
    <location>
        <begin position="186"/>
        <end position="238"/>
    </location>
</feature>
<keyword evidence="4" id="KW-0238">DNA-binding</keyword>
<name>A0A915D8P8_9BILA</name>
<proteinExistence type="inferred from homology"/>
<organism evidence="9 10">
    <name type="scientific">Ditylenchus dipsaci</name>
    <dbReference type="NCBI Taxonomy" id="166011"/>
    <lineage>
        <taxon>Eukaryota</taxon>
        <taxon>Metazoa</taxon>
        <taxon>Ecdysozoa</taxon>
        <taxon>Nematoda</taxon>
        <taxon>Chromadorea</taxon>
        <taxon>Rhabditida</taxon>
        <taxon>Tylenchina</taxon>
        <taxon>Tylenchomorpha</taxon>
        <taxon>Sphaerularioidea</taxon>
        <taxon>Anguinidae</taxon>
        <taxon>Anguininae</taxon>
        <taxon>Ditylenchus</taxon>
    </lineage>
</organism>
<dbReference type="InterPro" id="IPR011335">
    <property type="entry name" value="Restrct_endonuc-II-like"/>
</dbReference>